<evidence type="ECO:0000313" key="9">
    <source>
        <dbReference type="Proteomes" id="UP000612585"/>
    </source>
</evidence>
<protein>
    <recommendedName>
        <fullName evidence="7">Thioredoxin domain-containing protein</fullName>
    </recommendedName>
</protein>
<keyword evidence="6" id="KW-0732">Signal</keyword>
<organism evidence="8 9">
    <name type="scientific">Virgisporangium aurantiacum</name>
    <dbReference type="NCBI Taxonomy" id="175570"/>
    <lineage>
        <taxon>Bacteria</taxon>
        <taxon>Bacillati</taxon>
        <taxon>Actinomycetota</taxon>
        <taxon>Actinomycetes</taxon>
        <taxon>Micromonosporales</taxon>
        <taxon>Micromonosporaceae</taxon>
        <taxon>Virgisporangium</taxon>
    </lineage>
</organism>
<dbReference type="CDD" id="cd02966">
    <property type="entry name" value="TlpA_like_family"/>
    <property type="match status" value="1"/>
</dbReference>
<reference evidence="8" key="1">
    <citation type="submission" date="2021-01" db="EMBL/GenBank/DDBJ databases">
        <title>Whole genome shotgun sequence of Virgisporangium aurantiacum NBRC 16421.</title>
        <authorList>
            <person name="Komaki H."/>
            <person name="Tamura T."/>
        </authorList>
    </citation>
    <scope>NUCLEOTIDE SEQUENCE</scope>
    <source>
        <strain evidence="8">NBRC 16421</strain>
    </source>
</reference>
<dbReference type="Proteomes" id="UP000612585">
    <property type="component" value="Unassembled WGS sequence"/>
</dbReference>
<dbReference type="InterPro" id="IPR000866">
    <property type="entry name" value="AhpC/TSA"/>
</dbReference>
<evidence type="ECO:0000256" key="5">
    <source>
        <dbReference type="ARBA" id="ARBA00023284"/>
    </source>
</evidence>
<dbReference type="GO" id="GO:0030313">
    <property type="term" value="C:cell envelope"/>
    <property type="evidence" value="ECO:0007669"/>
    <property type="project" value="UniProtKB-SubCell"/>
</dbReference>
<dbReference type="PROSITE" id="PS51352">
    <property type="entry name" value="THIOREDOXIN_2"/>
    <property type="match status" value="1"/>
</dbReference>
<dbReference type="AlphaFoldDB" id="A0A8J3ZEY6"/>
<name>A0A8J3ZEY6_9ACTN</name>
<proteinExistence type="predicted"/>
<comment type="caution">
    <text evidence="8">The sequence shown here is derived from an EMBL/GenBank/DDBJ whole genome shotgun (WGS) entry which is preliminary data.</text>
</comment>
<dbReference type="PANTHER" id="PTHR42852:SF6">
    <property type="entry name" value="THIOL:DISULFIDE INTERCHANGE PROTEIN DSBE"/>
    <property type="match status" value="1"/>
</dbReference>
<dbReference type="InterPro" id="IPR017937">
    <property type="entry name" value="Thioredoxin_CS"/>
</dbReference>
<keyword evidence="5" id="KW-0676">Redox-active center</keyword>
<feature type="chain" id="PRO_5039226423" description="Thioredoxin domain-containing protein" evidence="6">
    <location>
        <begin position="19"/>
        <end position="165"/>
    </location>
</feature>
<dbReference type="InterPro" id="IPR036249">
    <property type="entry name" value="Thioredoxin-like_sf"/>
</dbReference>
<sequence length="165" mass="17615">MRLLAAILLAAALVFAGAGCGNDEKPHEPVLTGDLVAGGTYDPAGHKGKVTVVNFWGSWCPPCRAEMPDLVKAYDDLKGDDVAFLGINVRDPNVDQAKAFVEQYKVPFPSIRDTQSKLALEFDVVPVNIPTTLILGKDGKPKKTFRSAVLEPDLVAAVREVLGSG</sequence>
<dbReference type="GO" id="GO:0017004">
    <property type="term" value="P:cytochrome complex assembly"/>
    <property type="evidence" value="ECO:0007669"/>
    <property type="project" value="UniProtKB-KW"/>
</dbReference>
<accession>A0A8J3ZEY6</accession>
<dbReference type="PANTHER" id="PTHR42852">
    <property type="entry name" value="THIOL:DISULFIDE INTERCHANGE PROTEIN DSBE"/>
    <property type="match status" value="1"/>
</dbReference>
<keyword evidence="4" id="KW-1015">Disulfide bond</keyword>
<gene>
    <name evidence="8" type="ORF">Vau01_091730</name>
</gene>
<dbReference type="PROSITE" id="PS00194">
    <property type="entry name" value="THIOREDOXIN_1"/>
    <property type="match status" value="1"/>
</dbReference>
<dbReference type="RefSeq" id="WP_204006747.1">
    <property type="nucleotide sequence ID" value="NZ_BOPG01000069.1"/>
</dbReference>
<dbReference type="Gene3D" id="3.40.30.10">
    <property type="entry name" value="Glutaredoxin"/>
    <property type="match status" value="1"/>
</dbReference>
<keyword evidence="2" id="KW-0201">Cytochrome c-type biogenesis</keyword>
<dbReference type="GO" id="GO:0016209">
    <property type="term" value="F:antioxidant activity"/>
    <property type="evidence" value="ECO:0007669"/>
    <property type="project" value="InterPro"/>
</dbReference>
<feature type="signal peptide" evidence="6">
    <location>
        <begin position="1"/>
        <end position="18"/>
    </location>
</feature>
<dbReference type="GO" id="GO:0016491">
    <property type="term" value="F:oxidoreductase activity"/>
    <property type="evidence" value="ECO:0007669"/>
    <property type="project" value="InterPro"/>
</dbReference>
<dbReference type="EMBL" id="BOPG01000069">
    <property type="protein sequence ID" value="GIJ61657.1"/>
    <property type="molecule type" value="Genomic_DNA"/>
</dbReference>
<keyword evidence="3" id="KW-0735">Signal-anchor</keyword>
<keyword evidence="9" id="KW-1185">Reference proteome</keyword>
<evidence type="ECO:0000313" key="8">
    <source>
        <dbReference type="EMBL" id="GIJ61657.1"/>
    </source>
</evidence>
<evidence type="ECO:0000256" key="2">
    <source>
        <dbReference type="ARBA" id="ARBA00022748"/>
    </source>
</evidence>
<evidence type="ECO:0000256" key="4">
    <source>
        <dbReference type="ARBA" id="ARBA00023157"/>
    </source>
</evidence>
<comment type="subcellular location">
    <subcellularLocation>
        <location evidence="1">Cell envelope</location>
    </subcellularLocation>
</comment>
<evidence type="ECO:0000256" key="1">
    <source>
        <dbReference type="ARBA" id="ARBA00004196"/>
    </source>
</evidence>
<evidence type="ECO:0000256" key="6">
    <source>
        <dbReference type="SAM" id="SignalP"/>
    </source>
</evidence>
<dbReference type="PROSITE" id="PS51257">
    <property type="entry name" value="PROKAR_LIPOPROTEIN"/>
    <property type="match status" value="1"/>
</dbReference>
<evidence type="ECO:0000259" key="7">
    <source>
        <dbReference type="PROSITE" id="PS51352"/>
    </source>
</evidence>
<evidence type="ECO:0000256" key="3">
    <source>
        <dbReference type="ARBA" id="ARBA00022968"/>
    </source>
</evidence>
<feature type="domain" description="Thioredoxin" evidence="7">
    <location>
        <begin position="6"/>
        <end position="163"/>
    </location>
</feature>
<dbReference type="Pfam" id="PF00578">
    <property type="entry name" value="AhpC-TSA"/>
    <property type="match status" value="1"/>
</dbReference>
<dbReference type="InterPro" id="IPR013766">
    <property type="entry name" value="Thioredoxin_domain"/>
</dbReference>
<dbReference type="InterPro" id="IPR050553">
    <property type="entry name" value="Thioredoxin_ResA/DsbE_sf"/>
</dbReference>
<dbReference type="SUPFAM" id="SSF52833">
    <property type="entry name" value="Thioredoxin-like"/>
    <property type="match status" value="1"/>
</dbReference>
<keyword evidence="3" id="KW-0812">Transmembrane</keyword>